<dbReference type="InterPro" id="IPR029058">
    <property type="entry name" value="AB_hydrolase_fold"/>
</dbReference>
<dbReference type="Gene3D" id="3.40.50.1820">
    <property type="entry name" value="alpha/beta hydrolase"/>
    <property type="match status" value="1"/>
</dbReference>
<dbReference type="PANTHER" id="PTHR43433">
    <property type="entry name" value="HYDROLASE, ALPHA/BETA FOLD FAMILY PROTEIN"/>
    <property type="match status" value="1"/>
</dbReference>
<dbReference type="PANTHER" id="PTHR43433:SF5">
    <property type="entry name" value="AB HYDROLASE-1 DOMAIN-CONTAINING PROTEIN"/>
    <property type="match status" value="1"/>
</dbReference>
<dbReference type="Proteomes" id="UP000184501">
    <property type="component" value="Unassembled WGS sequence"/>
</dbReference>
<dbReference type="AlphaFoldDB" id="A0A1M4ULA5"/>
<dbReference type="InterPro" id="IPR000073">
    <property type="entry name" value="AB_hydrolase_1"/>
</dbReference>
<dbReference type="SUPFAM" id="SSF53474">
    <property type="entry name" value="alpha/beta-Hydrolases"/>
    <property type="match status" value="1"/>
</dbReference>
<dbReference type="InterPro" id="IPR050471">
    <property type="entry name" value="AB_hydrolase"/>
</dbReference>
<evidence type="ECO:0000313" key="3">
    <source>
        <dbReference type="Proteomes" id="UP000184501"/>
    </source>
</evidence>
<sequence>MPSVRTAGSTVHYEVTGSGPGLVMVHGSGGDARANFGHLVDRFADRRTVITPDYSGSGETTDGGGPLTLDQLVEQVVAATDAVSGEPVDLLGFSLGAVVAAALAAKHSERVRRLVLLAGWVRHDDPRHQLHFDMWRRLGSTDPGLLVRFLTLSGFSPGYLSGLGHQGLAQLLAGSSPAPGVLRQADLDLRADIRDRTHLVTAPTLVVGNRQDQMVPVEHTRALHEAIAGSRYVELDSGHLVLFERPDELVGIVREFLFDDAPEAG</sequence>
<dbReference type="GO" id="GO:0046503">
    <property type="term" value="P:glycerolipid catabolic process"/>
    <property type="evidence" value="ECO:0007669"/>
    <property type="project" value="TreeGrafter"/>
</dbReference>
<feature type="domain" description="AB hydrolase-1" evidence="1">
    <location>
        <begin position="22"/>
        <end position="246"/>
    </location>
</feature>
<proteinExistence type="predicted"/>
<name>A0A1M4ULA5_STRHI</name>
<accession>A0A1M4ULA5</accession>
<evidence type="ECO:0000313" key="2">
    <source>
        <dbReference type="EMBL" id="SHE57552.1"/>
    </source>
</evidence>
<organism evidence="2 3">
    <name type="scientific">Streptoalloteichus hindustanus</name>
    <dbReference type="NCBI Taxonomy" id="2017"/>
    <lineage>
        <taxon>Bacteria</taxon>
        <taxon>Bacillati</taxon>
        <taxon>Actinomycetota</taxon>
        <taxon>Actinomycetes</taxon>
        <taxon>Pseudonocardiales</taxon>
        <taxon>Pseudonocardiaceae</taxon>
        <taxon>Streptoalloteichus</taxon>
    </lineage>
</organism>
<dbReference type="STRING" id="2017.SAMN05444320_101472"/>
<dbReference type="OrthoDB" id="4944883at2"/>
<dbReference type="Pfam" id="PF00561">
    <property type="entry name" value="Abhydrolase_1"/>
    <property type="match status" value="1"/>
</dbReference>
<reference evidence="2 3" key="1">
    <citation type="submission" date="2016-11" db="EMBL/GenBank/DDBJ databases">
        <authorList>
            <person name="Jaros S."/>
            <person name="Januszkiewicz K."/>
            <person name="Wedrychowicz H."/>
        </authorList>
    </citation>
    <scope>NUCLEOTIDE SEQUENCE [LARGE SCALE GENOMIC DNA]</scope>
    <source>
        <strain evidence="2 3">DSM 44523</strain>
    </source>
</reference>
<dbReference type="GO" id="GO:0004806">
    <property type="term" value="F:triacylglycerol lipase activity"/>
    <property type="evidence" value="ECO:0007669"/>
    <property type="project" value="TreeGrafter"/>
</dbReference>
<dbReference type="EMBL" id="FQVN01000001">
    <property type="protein sequence ID" value="SHE57552.1"/>
    <property type="molecule type" value="Genomic_DNA"/>
</dbReference>
<protein>
    <submittedName>
        <fullName evidence="2">Pimeloyl-ACP methyl ester carboxylesterase</fullName>
    </submittedName>
</protein>
<evidence type="ECO:0000259" key="1">
    <source>
        <dbReference type="Pfam" id="PF00561"/>
    </source>
</evidence>
<dbReference type="RefSeq" id="WP_073479633.1">
    <property type="nucleotide sequence ID" value="NZ_FQVN01000001.1"/>
</dbReference>
<keyword evidence="3" id="KW-1185">Reference proteome</keyword>
<gene>
    <name evidence="2" type="ORF">SAMN05444320_101472</name>
</gene>
<dbReference type="PRINTS" id="PR00111">
    <property type="entry name" value="ABHYDROLASE"/>
</dbReference>